<evidence type="ECO:0000313" key="2">
    <source>
        <dbReference type="Proteomes" id="UP001163321"/>
    </source>
</evidence>
<gene>
    <name evidence="1" type="ORF">PsorP6_018190</name>
</gene>
<evidence type="ECO:0000313" key="1">
    <source>
        <dbReference type="EMBL" id="KAI9916964.1"/>
    </source>
</evidence>
<dbReference type="Proteomes" id="UP001163321">
    <property type="component" value="Chromosome 2"/>
</dbReference>
<sequence>MLCRVALETEENRLDYPRELGHIYDLQSSYRIDRLAPELNEMLKINGIVVEYQDSLNTCATFNILNVEERRVAAELLPYDPECA</sequence>
<name>A0ACC0WDY5_9STRA</name>
<accession>A0ACC0WDY5</accession>
<reference evidence="1 2" key="1">
    <citation type="journal article" date="2022" name="bioRxiv">
        <title>The genome of the oomycete Peronosclerospora sorghi, a cosmopolitan pathogen of maize and sorghum, is inflated with dispersed pseudogenes.</title>
        <authorList>
            <person name="Fletcher K."/>
            <person name="Martin F."/>
            <person name="Isakeit T."/>
            <person name="Cavanaugh K."/>
            <person name="Magill C."/>
            <person name="Michelmore R."/>
        </authorList>
    </citation>
    <scope>NUCLEOTIDE SEQUENCE [LARGE SCALE GENOMIC DNA]</scope>
    <source>
        <strain evidence="1">P6</strain>
    </source>
</reference>
<comment type="caution">
    <text evidence="1">The sequence shown here is derived from an EMBL/GenBank/DDBJ whole genome shotgun (WGS) entry which is preliminary data.</text>
</comment>
<keyword evidence="2" id="KW-1185">Reference proteome</keyword>
<protein>
    <submittedName>
        <fullName evidence="1">Uncharacterized protein</fullName>
    </submittedName>
</protein>
<dbReference type="EMBL" id="CM047581">
    <property type="protein sequence ID" value="KAI9916964.1"/>
    <property type="molecule type" value="Genomic_DNA"/>
</dbReference>
<organism evidence="1 2">
    <name type="scientific">Peronosclerospora sorghi</name>
    <dbReference type="NCBI Taxonomy" id="230839"/>
    <lineage>
        <taxon>Eukaryota</taxon>
        <taxon>Sar</taxon>
        <taxon>Stramenopiles</taxon>
        <taxon>Oomycota</taxon>
        <taxon>Peronosporomycetes</taxon>
        <taxon>Peronosporales</taxon>
        <taxon>Peronosporaceae</taxon>
        <taxon>Peronosclerospora</taxon>
    </lineage>
</organism>
<proteinExistence type="predicted"/>